<feature type="transmembrane region" description="Helical" evidence="4">
    <location>
        <begin position="74"/>
        <end position="96"/>
    </location>
</feature>
<dbReference type="AlphaFoldDB" id="A0A1I2GWK4"/>
<keyword evidence="1" id="KW-0805">Transcription regulation</keyword>
<evidence type="ECO:0000313" key="6">
    <source>
        <dbReference type="EMBL" id="SFF22085.1"/>
    </source>
</evidence>
<sequence length="311" mass="35796">MQNALFILCFITSVGLSVFGLMTAYRLKNKENQPYASSLFYYIIFLVAFGFYSIWSYLGFQFLLNHVIQSHDTLLNIVGIFPFMGFPLIIVGWYLFIQFCVEMAGYKLKGYVSFLYFSVCILSFLFLGNHFKNQLLQNELYQLDFVFKSIGILHLLLVLSGVLLLLRNRKHTLLKNSIYTLPLVLFVPALFASTSLLMSSSHWIAVLFFILFYFSHLALAPGVIYFTLNADECQNTDTFTQFCSKYEISKREAEIIQEICLGKTNQAIADQLFITVQTVKDHAHRIYSKTGVRNRVQLTNLVRETTKSEPV</sequence>
<dbReference type="SUPFAM" id="SSF46894">
    <property type="entry name" value="C-terminal effector domain of the bipartite response regulators"/>
    <property type="match status" value="1"/>
</dbReference>
<feature type="transmembrane region" description="Helical" evidence="4">
    <location>
        <begin position="203"/>
        <end position="228"/>
    </location>
</feature>
<feature type="domain" description="HTH luxR-type" evidence="5">
    <location>
        <begin position="241"/>
        <end position="306"/>
    </location>
</feature>
<keyword evidence="4" id="KW-1133">Transmembrane helix</keyword>
<dbReference type="CDD" id="cd06170">
    <property type="entry name" value="LuxR_C_like"/>
    <property type="match status" value="1"/>
</dbReference>
<keyword evidence="4" id="KW-0812">Transmembrane</keyword>
<dbReference type="Proteomes" id="UP000198964">
    <property type="component" value="Unassembled WGS sequence"/>
</dbReference>
<dbReference type="InterPro" id="IPR016032">
    <property type="entry name" value="Sig_transdc_resp-reg_C-effctor"/>
</dbReference>
<evidence type="ECO:0000259" key="5">
    <source>
        <dbReference type="PROSITE" id="PS50043"/>
    </source>
</evidence>
<dbReference type="SMART" id="SM00421">
    <property type="entry name" value="HTH_LUXR"/>
    <property type="match status" value="1"/>
</dbReference>
<evidence type="ECO:0000256" key="1">
    <source>
        <dbReference type="ARBA" id="ARBA00023015"/>
    </source>
</evidence>
<dbReference type="STRING" id="655355.SAMN05216283_103168"/>
<dbReference type="InterPro" id="IPR000792">
    <property type="entry name" value="Tscrpt_reg_LuxR_C"/>
</dbReference>
<dbReference type="GO" id="GO:0003677">
    <property type="term" value="F:DNA binding"/>
    <property type="evidence" value="ECO:0007669"/>
    <property type="project" value="UniProtKB-KW"/>
</dbReference>
<evidence type="ECO:0000256" key="2">
    <source>
        <dbReference type="ARBA" id="ARBA00023125"/>
    </source>
</evidence>
<gene>
    <name evidence="6" type="ORF">SAMN05216283_103168</name>
</gene>
<dbReference type="EMBL" id="FONW01000003">
    <property type="protein sequence ID" value="SFF22085.1"/>
    <property type="molecule type" value="Genomic_DNA"/>
</dbReference>
<dbReference type="Pfam" id="PF00196">
    <property type="entry name" value="GerE"/>
    <property type="match status" value="1"/>
</dbReference>
<feature type="transmembrane region" description="Helical" evidence="4">
    <location>
        <begin position="146"/>
        <end position="166"/>
    </location>
</feature>
<dbReference type="PRINTS" id="PR00038">
    <property type="entry name" value="HTHLUXR"/>
</dbReference>
<dbReference type="RefSeq" id="WP_093919593.1">
    <property type="nucleotide sequence ID" value="NZ_FONW01000003.1"/>
</dbReference>
<keyword evidence="7" id="KW-1185">Reference proteome</keyword>
<feature type="transmembrane region" description="Helical" evidence="4">
    <location>
        <begin position="178"/>
        <end position="197"/>
    </location>
</feature>
<reference evidence="6 7" key="1">
    <citation type="submission" date="2016-10" db="EMBL/GenBank/DDBJ databases">
        <authorList>
            <person name="de Groot N.N."/>
        </authorList>
    </citation>
    <scope>NUCLEOTIDE SEQUENCE [LARGE SCALE GENOMIC DNA]</scope>
    <source>
        <strain evidence="6 7">CGMCC 1.9156</strain>
    </source>
</reference>
<name>A0A1I2GWK4_9BACT</name>
<dbReference type="PROSITE" id="PS50043">
    <property type="entry name" value="HTH_LUXR_2"/>
    <property type="match status" value="1"/>
</dbReference>
<evidence type="ECO:0000256" key="3">
    <source>
        <dbReference type="ARBA" id="ARBA00023163"/>
    </source>
</evidence>
<dbReference type="InterPro" id="IPR036388">
    <property type="entry name" value="WH-like_DNA-bd_sf"/>
</dbReference>
<organism evidence="6 7">
    <name type="scientific">Sunxiuqinia elliptica</name>
    <dbReference type="NCBI Taxonomy" id="655355"/>
    <lineage>
        <taxon>Bacteria</taxon>
        <taxon>Pseudomonadati</taxon>
        <taxon>Bacteroidota</taxon>
        <taxon>Bacteroidia</taxon>
        <taxon>Marinilabiliales</taxon>
        <taxon>Prolixibacteraceae</taxon>
        <taxon>Sunxiuqinia</taxon>
    </lineage>
</organism>
<keyword evidence="3" id="KW-0804">Transcription</keyword>
<dbReference type="Gene3D" id="1.10.10.10">
    <property type="entry name" value="Winged helix-like DNA-binding domain superfamily/Winged helix DNA-binding domain"/>
    <property type="match status" value="1"/>
</dbReference>
<dbReference type="PANTHER" id="PTHR44688">
    <property type="entry name" value="DNA-BINDING TRANSCRIPTIONAL ACTIVATOR DEVR_DOSR"/>
    <property type="match status" value="1"/>
</dbReference>
<dbReference type="PANTHER" id="PTHR44688:SF16">
    <property type="entry name" value="DNA-BINDING TRANSCRIPTIONAL ACTIVATOR DEVR_DOSR"/>
    <property type="match status" value="1"/>
</dbReference>
<protein>
    <submittedName>
        <fullName evidence="6">Regulatory protein, luxR family</fullName>
    </submittedName>
</protein>
<feature type="transmembrane region" description="Helical" evidence="4">
    <location>
        <begin position="6"/>
        <end position="27"/>
    </location>
</feature>
<proteinExistence type="predicted"/>
<feature type="transmembrane region" description="Helical" evidence="4">
    <location>
        <begin position="39"/>
        <end position="62"/>
    </location>
</feature>
<dbReference type="PROSITE" id="PS00622">
    <property type="entry name" value="HTH_LUXR_1"/>
    <property type="match status" value="1"/>
</dbReference>
<feature type="transmembrane region" description="Helical" evidence="4">
    <location>
        <begin position="108"/>
        <end position="126"/>
    </location>
</feature>
<keyword evidence="4" id="KW-0472">Membrane</keyword>
<accession>A0A1I2GWK4</accession>
<dbReference type="GO" id="GO:0006355">
    <property type="term" value="P:regulation of DNA-templated transcription"/>
    <property type="evidence" value="ECO:0007669"/>
    <property type="project" value="InterPro"/>
</dbReference>
<evidence type="ECO:0000256" key="4">
    <source>
        <dbReference type="SAM" id="Phobius"/>
    </source>
</evidence>
<keyword evidence="2" id="KW-0238">DNA-binding</keyword>
<evidence type="ECO:0000313" key="7">
    <source>
        <dbReference type="Proteomes" id="UP000198964"/>
    </source>
</evidence>